<comment type="function">
    <text evidence="9">CRISPR (clustered regularly interspaced short palindromic repeat), is an adaptive immune system that provides protection against mobile genetic elements (viruses, transposable elements and conjugative plasmids). CRISPR clusters contain sequences complementary to antecedent mobile elements and target invading nucleic acids. CRISPR clusters are transcribed and processed into CRISPR RNA (crRNA). Functions as a ssRNA-specific endoribonuclease. Involved in the integration of spacer DNA into the CRISPR cassette.</text>
</comment>
<dbReference type="CDD" id="cd09725">
    <property type="entry name" value="Cas2_I_II_III"/>
    <property type="match status" value="1"/>
</dbReference>
<dbReference type="SUPFAM" id="SSF143430">
    <property type="entry name" value="TTP0101/SSO1404-like"/>
    <property type="match status" value="1"/>
</dbReference>
<evidence type="ECO:0000256" key="2">
    <source>
        <dbReference type="ARBA" id="ARBA00009959"/>
    </source>
</evidence>
<dbReference type="InterPro" id="IPR021127">
    <property type="entry name" value="CRISPR_associated_Cas2"/>
</dbReference>
<comment type="cofactor">
    <cofactor evidence="1 9">
        <name>Mg(2+)</name>
        <dbReference type="ChEBI" id="CHEBI:18420"/>
    </cofactor>
</comment>
<name>A0A1H8D740_9BACL</name>
<dbReference type="HAMAP" id="MF_01471">
    <property type="entry name" value="Cas2"/>
    <property type="match status" value="1"/>
</dbReference>
<feature type="binding site" evidence="9">
    <location>
        <position position="8"/>
    </location>
    <ligand>
        <name>Mg(2+)</name>
        <dbReference type="ChEBI" id="CHEBI:18420"/>
        <note>catalytic</note>
    </ligand>
</feature>
<keyword evidence="6 9" id="KW-0378">Hydrolase</keyword>
<dbReference type="GO" id="GO:0004521">
    <property type="term" value="F:RNA endonuclease activity"/>
    <property type="evidence" value="ECO:0007669"/>
    <property type="project" value="InterPro"/>
</dbReference>
<evidence type="ECO:0000256" key="1">
    <source>
        <dbReference type="ARBA" id="ARBA00001946"/>
    </source>
</evidence>
<dbReference type="OrthoDB" id="279819at2"/>
<evidence type="ECO:0000313" key="11">
    <source>
        <dbReference type="Proteomes" id="UP000199695"/>
    </source>
</evidence>
<dbReference type="PANTHER" id="PTHR34405">
    <property type="entry name" value="CRISPR-ASSOCIATED ENDORIBONUCLEASE CAS2"/>
    <property type="match status" value="1"/>
</dbReference>
<keyword evidence="7 9" id="KW-0460">Magnesium</keyword>
<dbReference type="NCBIfam" id="TIGR01573">
    <property type="entry name" value="cas2"/>
    <property type="match status" value="1"/>
</dbReference>
<evidence type="ECO:0000256" key="3">
    <source>
        <dbReference type="ARBA" id="ARBA00022722"/>
    </source>
</evidence>
<keyword evidence="5 9" id="KW-0255">Endonuclease</keyword>
<dbReference type="EMBL" id="FOCQ01000005">
    <property type="protein sequence ID" value="SEN02624.1"/>
    <property type="molecule type" value="Genomic_DNA"/>
</dbReference>
<dbReference type="PANTHER" id="PTHR34405:SF3">
    <property type="entry name" value="CRISPR-ASSOCIATED ENDORIBONUCLEASE CAS2 3"/>
    <property type="match status" value="1"/>
</dbReference>
<dbReference type="Pfam" id="PF09827">
    <property type="entry name" value="CRISPR_Cas2"/>
    <property type="match status" value="1"/>
</dbReference>
<dbReference type="GO" id="GO:0043571">
    <property type="term" value="P:maintenance of CRISPR repeat elements"/>
    <property type="evidence" value="ECO:0007669"/>
    <property type="project" value="UniProtKB-UniRule"/>
</dbReference>
<proteinExistence type="inferred from homology"/>
<gene>
    <name evidence="9" type="primary">cas2</name>
    <name evidence="10" type="ORF">SAMN05444955_1052</name>
</gene>
<accession>A0A1H8D740</accession>
<reference evidence="10 11" key="1">
    <citation type="submission" date="2016-10" db="EMBL/GenBank/DDBJ databases">
        <authorList>
            <person name="de Groot N.N."/>
        </authorList>
    </citation>
    <scope>NUCLEOTIDE SEQUENCE [LARGE SCALE GENOMIC DNA]</scope>
    <source>
        <strain evidence="10 11">DSM 46701</strain>
    </source>
</reference>
<dbReference type="Proteomes" id="UP000199695">
    <property type="component" value="Unassembled WGS sequence"/>
</dbReference>
<sequence length="87" mass="10294">MYVVGVYDINVKRVAKVKKIFQRYMFWMQNSTFEGSLTQAQLRELKNALKLVTNPKEDHIIFYIIRNEDVVKKEVIGDHHQDPSNIL</sequence>
<dbReference type="STRING" id="1173111.SAMN05444955_1052"/>
<keyword evidence="4 9" id="KW-0479">Metal-binding</keyword>
<keyword evidence="8 9" id="KW-0051">Antiviral defense</keyword>
<evidence type="ECO:0000256" key="6">
    <source>
        <dbReference type="ARBA" id="ARBA00022801"/>
    </source>
</evidence>
<evidence type="ECO:0000256" key="8">
    <source>
        <dbReference type="ARBA" id="ARBA00023118"/>
    </source>
</evidence>
<keyword evidence="3 9" id="KW-0540">Nuclease</keyword>
<evidence type="ECO:0000256" key="5">
    <source>
        <dbReference type="ARBA" id="ARBA00022759"/>
    </source>
</evidence>
<dbReference type="GO" id="GO:0051607">
    <property type="term" value="P:defense response to virus"/>
    <property type="evidence" value="ECO:0007669"/>
    <property type="project" value="UniProtKB-UniRule"/>
</dbReference>
<dbReference type="RefSeq" id="WP_089966533.1">
    <property type="nucleotide sequence ID" value="NZ_FOCQ01000005.1"/>
</dbReference>
<evidence type="ECO:0000256" key="7">
    <source>
        <dbReference type="ARBA" id="ARBA00022842"/>
    </source>
</evidence>
<organism evidence="10 11">
    <name type="scientific">Lihuaxuella thermophila</name>
    <dbReference type="NCBI Taxonomy" id="1173111"/>
    <lineage>
        <taxon>Bacteria</taxon>
        <taxon>Bacillati</taxon>
        <taxon>Bacillota</taxon>
        <taxon>Bacilli</taxon>
        <taxon>Bacillales</taxon>
        <taxon>Thermoactinomycetaceae</taxon>
        <taxon>Lihuaxuella</taxon>
    </lineage>
</organism>
<dbReference type="Gene3D" id="3.30.70.240">
    <property type="match status" value="1"/>
</dbReference>
<protein>
    <recommendedName>
        <fullName evidence="9">CRISPR-associated endoribonuclease Cas2</fullName>
        <ecNumber evidence="9">3.1.-.-</ecNumber>
    </recommendedName>
</protein>
<keyword evidence="11" id="KW-1185">Reference proteome</keyword>
<evidence type="ECO:0000256" key="4">
    <source>
        <dbReference type="ARBA" id="ARBA00022723"/>
    </source>
</evidence>
<evidence type="ECO:0000313" key="10">
    <source>
        <dbReference type="EMBL" id="SEN02624.1"/>
    </source>
</evidence>
<dbReference type="InterPro" id="IPR019199">
    <property type="entry name" value="Virulence_VapD/CRISPR_Cas2"/>
</dbReference>
<evidence type="ECO:0000256" key="9">
    <source>
        <dbReference type="HAMAP-Rule" id="MF_01471"/>
    </source>
</evidence>
<dbReference type="EC" id="3.1.-.-" evidence="9"/>
<dbReference type="GO" id="GO:0046872">
    <property type="term" value="F:metal ion binding"/>
    <property type="evidence" value="ECO:0007669"/>
    <property type="project" value="UniProtKB-UniRule"/>
</dbReference>
<dbReference type="GO" id="GO:0016787">
    <property type="term" value="F:hydrolase activity"/>
    <property type="evidence" value="ECO:0007669"/>
    <property type="project" value="UniProtKB-KW"/>
</dbReference>
<dbReference type="AlphaFoldDB" id="A0A1H8D740"/>
<comment type="similarity">
    <text evidence="2 9">Belongs to the CRISPR-associated endoribonuclease Cas2 protein family.</text>
</comment>
<comment type="subunit">
    <text evidence="9">Homodimer, forms a heterotetramer with a Cas1 homodimer.</text>
</comment>